<comment type="subcellular location">
    <subcellularLocation>
        <location evidence="1">Membrane</location>
    </subcellularLocation>
</comment>
<evidence type="ECO:0000256" key="6">
    <source>
        <dbReference type="ARBA" id="ARBA00023180"/>
    </source>
</evidence>
<feature type="signal peptide" evidence="8">
    <location>
        <begin position="1"/>
        <end position="17"/>
    </location>
</feature>
<reference evidence="11 12" key="2">
    <citation type="submission" date="2018-11" db="EMBL/GenBank/DDBJ databases">
        <authorList>
            <consortium name="Pathogen Informatics"/>
        </authorList>
    </citation>
    <scope>NUCLEOTIDE SEQUENCE [LARGE SCALE GENOMIC DNA]</scope>
    <source>
        <strain evidence="11 12">MHpl1</strain>
    </source>
</reference>
<dbReference type="PANTHER" id="PTHR22762">
    <property type="entry name" value="ALPHA-GLUCOSIDASE"/>
    <property type="match status" value="1"/>
</dbReference>
<evidence type="ECO:0000256" key="8">
    <source>
        <dbReference type="SAM" id="SignalP"/>
    </source>
</evidence>
<evidence type="ECO:0000259" key="10">
    <source>
        <dbReference type="Pfam" id="PF21365"/>
    </source>
</evidence>
<dbReference type="PROSITE" id="PS00129">
    <property type="entry name" value="GLYCOSYL_HYDROL_F31_1"/>
    <property type="match status" value="2"/>
</dbReference>
<evidence type="ECO:0000256" key="7">
    <source>
        <dbReference type="ARBA" id="ARBA00023295"/>
    </source>
</evidence>
<evidence type="ECO:0000256" key="4">
    <source>
        <dbReference type="ARBA" id="ARBA00023136"/>
    </source>
</evidence>
<dbReference type="CDD" id="cd14752">
    <property type="entry name" value="GH31_N"/>
    <property type="match status" value="2"/>
</dbReference>
<dbReference type="InterPro" id="IPR030458">
    <property type="entry name" value="Glyco_hydro_31_AS"/>
</dbReference>
<dbReference type="InterPro" id="IPR000519">
    <property type="entry name" value="P_trefoil_dom"/>
</dbReference>
<dbReference type="Proteomes" id="UP000268014">
    <property type="component" value="Unassembled WGS sequence"/>
</dbReference>
<dbReference type="SUPFAM" id="SSF51445">
    <property type="entry name" value="(Trans)glycosidases"/>
    <property type="match status" value="2"/>
</dbReference>
<comment type="similarity">
    <text evidence="2">Belongs to the glycosyl hydrolase 31 family.</text>
</comment>
<dbReference type="InterPro" id="IPR044913">
    <property type="entry name" value="P_trefoil_dom_sf"/>
</dbReference>
<evidence type="ECO:0000256" key="2">
    <source>
        <dbReference type="ARBA" id="ARBA00007806"/>
    </source>
</evidence>
<dbReference type="STRING" id="6290.A0A0N4WWG0"/>
<organism evidence="13">
    <name type="scientific">Haemonchus placei</name>
    <name type="common">Barber's pole worm</name>
    <dbReference type="NCBI Taxonomy" id="6290"/>
    <lineage>
        <taxon>Eukaryota</taxon>
        <taxon>Metazoa</taxon>
        <taxon>Ecdysozoa</taxon>
        <taxon>Nematoda</taxon>
        <taxon>Chromadorea</taxon>
        <taxon>Rhabditida</taxon>
        <taxon>Rhabditina</taxon>
        <taxon>Rhabditomorpha</taxon>
        <taxon>Strongyloidea</taxon>
        <taxon>Trichostrongylidae</taxon>
        <taxon>Haemonchus</taxon>
    </lineage>
</organism>
<dbReference type="Gene3D" id="2.60.40.1760">
    <property type="entry name" value="glycosyl hydrolase (family 31)"/>
    <property type="match status" value="3"/>
</dbReference>
<proteinExistence type="inferred from homology"/>
<feature type="domain" description="Glycosyl hydrolase family 31 C-terminal" evidence="10">
    <location>
        <begin position="1464"/>
        <end position="1553"/>
    </location>
</feature>
<dbReference type="InterPro" id="IPR013780">
    <property type="entry name" value="Glyco_hydro_b"/>
</dbReference>
<dbReference type="CDD" id="cd00111">
    <property type="entry name" value="Trefoil"/>
    <property type="match status" value="1"/>
</dbReference>
<evidence type="ECO:0000256" key="3">
    <source>
        <dbReference type="ARBA" id="ARBA00022801"/>
    </source>
</evidence>
<protein>
    <submittedName>
        <fullName evidence="13">P-type domain-containing protein</fullName>
    </submittedName>
</protein>
<dbReference type="CDD" id="cd06602">
    <property type="entry name" value="GH31_MGAM_SI_GAA"/>
    <property type="match status" value="2"/>
</dbReference>
<dbReference type="InterPro" id="IPR011013">
    <property type="entry name" value="Gal_mutarotase_sf_dom"/>
</dbReference>
<keyword evidence="7" id="KW-0326">Glycosidase</keyword>
<dbReference type="Gene3D" id="2.60.40.1180">
    <property type="entry name" value="Golgi alpha-mannosidase II"/>
    <property type="match status" value="4"/>
</dbReference>
<keyword evidence="6" id="KW-0325">Glycoprotein</keyword>
<keyword evidence="4" id="KW-0472">Membrane</keyword>
<dbReference type="Pfam" id="PF21365">
    <property type="entry name" value="Glyco_hydro_31_3rd"/>
    <property type="match status" value="2"/>
</dbReference>
<evidence type="ECO:0000256" key="5">
    <source>
        <dbReference type="ARBA" id="ARBA00023157"/>
    </source>
</evidence>
<dbReference type="Gene3D" id="4.10.110.10">
    <property type="entry name" value="Spasmolytic Protein, domain 1"/>
    <property type="match status" value="1"/>
</dbReference>
<dbReference type="OrthoDB" id="5851974at2759"/>
<feature type="chain" id="PRO_5043124189" evidence="8">
    <location>
        <begin position="18"/>
        <end position="1727"/>
    </location>
</feature>
<dbReference type="SUPFAM" id="SSF74650">
    <property type="entry name" value="Galactose mutarotase-like"/>
    <property type="match status" value="2"/>
</dbReference>
<dbReference type="GO" id="GO:0005975">
    <property type="term" value="P:carbohydrate metabolic process"/>
    <property type="evidence" value="ECO:0007669"/>
    <property type="project" value="InterPro"/>
</dbReference>
<keyword evidence="5" id="KW-1015">Disulfide bond</keyword>
<dbReference type="InterPro" id="IPR048395">
    <property type="entry name" value="Glyco_hydro_31_C"/>
</dbReference>
<keyword evidence="8" id="KW-0732">Signal</keyword>
<dbReference type="OMA" id="AQHVWIN"/>
<evidence type="ECO:0000313" key="11">
    <source>
        <dbReference type="EMBL" id="VDO58768.1"/>
    </source>
</evidence>
<gene>
    <name evidence="11" type="ORF">HPLM_LOCUS16083</name>
</gene>
<dbReference type="SUPFAM" id="SSF51011">
    <property type="entry name" value="Glycosyl hydrolase domain"/>
    <property type="match status" value="2"/>
</dbReference>
<feature type="domain" description="Glycosyl hydrolase family 31 C-terminal" evidence="10">
    <location>
        <begin position="715"/>
        <end position="804"/>
    </location>
</feature>
<dbReference type="InterPro" id="IPR017853">
    <property type="entry name" value="GH"/>
</dbReference>
<dbReference type="GO" id="GO:0030246">
    <property type="term" value="F:carbohydrate binding"/>
    <property type="evidence" value="ECO:0007669"/>
    <property type="project" value="InterPro"/>
</dbReference>
<keyword evidence="3" id="KW-0378">Hydrolase</keyword>
<dbReference type="GO" id="GO:0016020">
    <property type="term" value="C:membrane"/>
    <property type="evidence" value="ECO:0007669"/>
    <property type="project" value="UniProtKB-SubCell"/>
</dbReference>
<dbReference type="EMBL" id="UZAF01019266">
    <property type="protein sequence ID" value="VDO58768.1"/>
    <property type="molecule type" value="Genomic_DNA"/>
</dbReference>
<evidence type="ECO:0000313" key="13">
    <source>
        <dbReference type="WBParaSite" id="HPLM_0001609101-mRNA-1"/>
    </source>
</evidence>
<name>A0A0N4WWG0_HAEPC</name>
<accession>A0A0N4WWG0</accession>
<dbReference type="Pfam" id="PF01055">
    <property type="entry name" value="Glyco_hydro_31_2nd"/>
    <property type="match status" value="2"/>
</dbReference>
<dbReference type="PANTHER" id="PTHR22762:SF133">
    <property type="entry name" value="P-TYPE DOMAIN-CONTAINING PROTEIN"/>
    <property type="match status" value="1"/>
</dbReference>
<feature type="domain" description="Glycoside hydrolase family 31 TIM barrel" evidence="9">
    <location>
        <begin position="316"/>
        <end position="707"/>
    </location>
</feature>
<feature type="domain" description="Glycoside hydrolase family 31 TIM barrel" evidence="9">
    <location>
        <begin position="1118"/>
        <end position="1417"/>
    </location>
</feature>
<reference evidence="13" key="1">
    <citation type="submission" date="2016-04" db="UniProtKB">
        <authorList>
            <consortium name="WormBaseParasite"/>
        </authorList>
    </citation>
    <scope>IDENTIFICATION</scope>
</reference>
<keyword evidence="12" id="KW-1185">Reference proteome</keyword>
<sequence>MRLAPLLIVAFVGCLRADDDVRMDCHPEPDAIQENCEARNCIWLPPPDQQRTIFGPVPTVDPGTDEESLALEQNNALVLHEEGYWLRQRFVFRLGLQAVTLKKNNGPRNPWGDDIDQIQLKSSAIGKTLNVKIFVDGRYDPPVGLPKNPSVSSDTLQFDTGISNDVFYFVVKRKSTGRRLFDTSIGGLIFSDKFLQIATYLPSDAMYGWGENVHLTLKHNFSTYRTWGMLARDEPPNSAGLDTKNLYGVHPFYMMLEPDGNAHGVFILNSNAQEVTTAPGPALIYRTIGGNLDMYFFPGPSPEEVTQQYLALIGTPFLPAYWALGYQISRYGYKDVNEMKETIGRNMKAGIPLDTAVADIDYMDRYKDFTTGKNWTGLSDYVKQLHSWGMRSILIFDPAIQVDYESFQRGINANARFIEWERPDQVMHSIQDKYPLVKDTKIMLGVVWPDRHVAFPDFFDPTNATQNWWIQEFALYQQQVPFDGIWIDMNEPANFGTNEANPWYFDSPDHPDDQPLMCPMNSTDGEWDMPPFKTHAVYVYGQGAYLATKTLCMLGVQANGKERFYNLKNLYGWSEAKATQQAQHAATGKRGAVISRSTFSSSGRFAGHWLGDNTARWEDLQTSVIGVQEFNLFGIPYVGSDICGFNGQTNEELCLRWQQMGAFHSFMRNHNSDDEPPQDPALWPSVAAATKKANLFRYKYMPYLFSLHFVASMYGGTVVRPLFYEFPHDLETHDLGHQFLWGSSMLIAPVLYQGATSVEVYLPEDDWYSLFDYQYGQLMQHGYQEYPAPWTSQIPVFVRGGSILPRQAPNLTTTATRQSAFDLLIAPKTTCESIINSYDTHNYYYWTFKYHADSQNGYLSINTEHQAVNINVQTSSYNPHQKILYISTKNLIDISGQGSANLSWKHSSADSGCRRPYRSNARRCRTYGLPSRARCQPREKNMPWCFMKKGIGYRNVSSAGSVITLRKNGGPRNPWGDDIKEILFKTDTIGKTLNVKIFVEGRFEPPVSLPRKPSLHTAISDDVFYFIIKRKSTGRRLFDTSLGGLVFSDKFIQLATYLPSDAMYGWGENVHPTLKEVTTTPGPALIYRTIGGNLDMYFFPGPSPEEVTQQYLALIGTPFLPAYWALGYQISRYGYEDLYEMKRIIHRNIESEIPLDTVVADIDYMDRYKDFTIGRNWTGISNYVNSLHSLGIRTILIFDPAIQVDCDAFQRGIDADKYPLVKNTKIMLGVVWPDRHVAFPDFFDLTNSTQKWWIQEFVRFHKQVHFDGIWIDMNEPANFGTNEANPWYFGSDDHPNIQPLMCPMNGEWDMPLYKTHSVYKYGQGAYLATKTLCMSAVQANGKQRFYNLKNLYGWSEAMVTQQAQHKATGKRGVVISRSTFPSSGRFAGHWLGDNTAKWEDLRTSIIGAQEFNMFGIPNHNTKGASSQDPARWSSVAAATRKANRFRYRYLPYLFSLHFAASKMGGTVVRPVFYEFPKDVGTHDLGYQFLWGRSMMIVPVVHPNVSAVRAYLPKSDWFSIYDHKYGQLMQHGYQEYPASWTSLIPVFVRGGSILPRQAPNMTTSSSRQNAFELLIAPNRNTATGFLYWDDGENVVESFETHDYYHWSFEYHADSQGAHLSIKTEHLAKSLTIPTIDTLEIFNYNYYPDFSNFKLNGKRVHIDTQNSYYDNINGILYITTKNLVNISSGGSANLTWEHSTHNSGRNSGSVFRVLIGTTWLCIVASLICH</sequence>
<evidence type="ECO:0000256" key="1">
    <source>
        <dbReference type="ARBA" id="ARBA00004370"/>
    </source>
</evidence>
<dbReference type="FunFam" id="3.20.20.80:FF:000016">
    <property type="entry name" value="Maltase-glucoamylase, intestinal"/>
    <property type="match status" value="2"/>
</dbReference>
<dbReference type="Gene3D" id="3.20.20.80">
    <property type="entry name" value="Glycosidases"/>
    <property type="match status" value="3"/>
</dbReference>
<dbReference type="InterPro" id="IPR000322">
    <property type="entry name" value="Glyco_hydro_31_TIM"/>
</dbReference>
<evidence type="ECO:0000259" key="9">
    <source>
        <dbReference type="Pfam" id="PF01055"/>
    </source>
</evidence>
<dbReference type="WBParaSite" id="HPLM_0001609101-mRNA-1">
    <property type="protein sequence ID" value="HPLM_0001609101-mRNA-1"/>
    <property type="gene ID" value="HPLM_0001609101"/>
</dbReference>
<evidence type="ECO:0000313" key="12">
    <source>
        <dbReference type="Proteomes" id="UP000268014"/>
    </source>
</evidence>
<dbReference type="GO" id="GO:0004558">
    <property type="term" value="F:alpha-1,4-glucosidase activity"/>
    <property type="evidence" value="ECO:0007669"/>
    <property type="project" value="TreeGrafter"/>
</dbReference>